<comment type="caution">
    <text evidence="1">The sequence shown here is derived from an EMBL/GenBank/DDBJ whole genome shotgun (WGS) entry which is preliminary data.</text>
</comment>
<keyword evidence="2" id="KW-1185">Reference proteome</keyword>
<evidence type="ECO:0000313" key="2">
    <source>
        <dbReference type="Proteomes" id="UP000484255"/>
    </source>
</evidence>
<dbReference type="InterPro" id="IPR021951">
    <property type="entry name" value="DUF3567"/>
</dbReference>
<reference evidence="1 2" key="1">
    <citation type="submission" date="2020-02" db="EMBL/GenBank/DDBJ databases">
        <title>Ideonella bacterium strain TBM-1.</title>
        <authorList>
            <person name="Chen W.-M."/>
        </authorList>
    </citation>
    <scope>NUCLEOTIDE SEQUENCE [LARGE SCALE GENOMIC DNA]</scope>
    <source>
        <strain evidence="1 2">TBM-1</strain>
    </source>
</reference>
<accession>A0A7C9TJM9</accession>
<dbReference type="Proteomes" id="UP000484255">
    <property type="component" value="Unassembled WGS sequence"/>
</dbReference>
<name>A0A7C9TJM9_9BURK</name>
<dbReference type="AlphaFoldDB" id="A0A7C9TJM9"/>
<dbReference type="RefSeq" id="WP_163457014.1">
    <property type="nucleotide sequence ID" value="NZ_JAAGOH010000007.1"/>
</dbReference>
<organism evidence="1 2">
    <name type="scientific">Ideonella livida</name>
    <dbReference type="NCBI Taxonomy" id="2707176"/>
    <lineage>
        <taxon>Bacteria</taxon>
        <taxon>Pseudomonadati</taxon>
        <taxon>Pseudomonadota</taxon>
        <taxon>Betaproteobacteria</taxon>
        <taxon>Burkholderiales</taxon>
        <taxon>Sphaerotilaceae</taxon>
        <taxon>Ideonella</taxon>
    </lineage>
</organism>
<dbReference type="EMBL" id="JAAGOH010000007">
    <property type="protein sequence ID" value="NDY91164.1"/>
    <property type="molecule type" value="Genomic_DNA"/>
</dbReference>
<sequence length="89" mass="9509">MRLFCESGPYLVLQIDLADGPAGDAAGPSAPLGFEIHHRQTYHSLYMSGAVAEAFHHAALDLAQADDQEGLAELVARYAHLGDVVPTLH</sequence>
<proteinExistence type="predicted"/>
<evidence type="ECO:0000313" key="1">
    <source>
        <dbReference type="EMBL" id="NDY91164.1"/>
    </source>
</evidence>
<gene>
    <name evidence="1" type="ORF">G3A44_08150</name>
</gene>
<protein>
    <submittedName>
        <fullName evidence="1">DUF3567 domain-containing protein</fullName>
    </submittedName>
</protein>
<dbReference type="Pfam" id="PF12091">
    <property type="entry name" value="DUF3567"/>
    <property type="match status" value="1"/>
</dbReference>